<keyword evidence="2" id="KW-1133">Transmembrane helix</keyword>
<comment type="caution">
    <text evidence="4">The sequence shown here is derived from an EMBL/GenBank/DDBJ whole genome shotgun (WGS) entry which is preliminary data.</text>
</comment>
<dbReference type="Proteomes" id="UP001156398">
    <property type="component" value="Unassembled WGS sequence"/>
</dbReference>
<feature type="region of interest" description="Disordered" evidence="1">
    <location>
        <begin position="1"/>
        <end position="32"/>
    </location>
</feature>
<dbReference type="EMBL" id="JAAGKO020000110">
    <property type="protein sequence ID" value="MDI5967674.1"/>
    <property type="molecule type" value="Genomic_DNA"/>
</dbReference>
<evidence type="ECO:0000313" key="4">
    <source>
        <dbReference type="EMBL" id="MDI5974427.1"/>
    </source>
</evidence>
<feature type="transmembrane region" description="Helical" evidence="2">
    <location>
        <begin position="42"/>
        <end position="70"/>
    </location>
</feature>
<evidence type="ECO:0000313" key="5">
    <source>
        <dbReference type="Proteomes" id="UP001156398"/>
    </source>
</evidence>
<organism evidence="4">
    <name type="scientific">Streptantibioticus silvisoli</name>
    <dbReference type="NCBI Taxonomy" id="2705255"/>
    <lineage>
        <taxon>Bacteria</taxon>
        <taxon>Bacillati</taxon>
        <taxon>Actinomycetota</taxon>
        <taxon>Actinomycetes</taxon>
        <taxon>Kitasatosporales</taxon>
        <taxon>Streptomycetaceae</taxon>
        <taxon>Streptantibioticus</taxon>
    </lineage>
</organism>
<keyword evidence="2" id="KW-0472">Membrane</keyword>
<name>A0AA90KCF7_9ACTN</name>
<sequence length="112" mass="11509">MSTALTRTPDTRDHTTARATATTTATATPAANARRKDADGAAVASFIIGLLGTVVFNIVFGPLALVLGVVALVRGTRRRGRAALGMALGAIDVGVLAVLISLHQNITWTPGF</sequence>
<dbReference type="EMBL" id="JABXJJ020000076">
    <property type="protein sequence ID" value="MDI5974427.1"/>
    <property type="molecule type" value="Genomic_DNA"/>
</dbReference>
<gene>
    <name evidence="3" type="ORF">POF43_033975</name>
    <name evidence="4" type="ORF">POF50_034635</name>
</gene>
<accession>A0AA90KCF7</accession>
<reference evidence="4 5" key="1">
    <citation type="submission" date="2023-05" db="EMBL/GenBank/DDBJ databases">
        <title>Streptantibioticus silvisoli sp. nov., acidotolerant actinomycetes 1 from pine litter.</title>
        <authorList>
            <person name="Swiecimska M."/>
            <person name="Golinska P."/>
            <person name="Sangal V."/>
            <person name="Wachnowicz B."/>
            <person name="Goodfellow M."/>
        </authorList>
    </citation>
    <scope>NUCLEOTIDE SEQUENCE</scope>
    <source>
        <strain evidence="4">SL13</strain>
        <strain evidence="3 5">SL54</strain>
    </source>
</reference>
<feature type="transmembrane region" description="Helical" evidence="2">
    <location>
        <begin position="82"/>
        <end position="102"/>
    </location>
</feature>
<dbReference type="RefSeq" id="WP_271317832.1">
    <property type="nucleotide sequence ID" value="NZ_JAAGKO020000110.1"/>
</dbReference>
<protein>
    <submittedName>
        <fullName evidence="4">DUF4190 domain-containing protein</fullName>
    </submittedName>
</protein>
<keyword evidence="5" id="KW-1185">Reference proteome</keyword>
<evidence type="ECO:0000313" key="3">
    <source>
        <dbReference type="EMBL" id="MDI5967674.1"/>
    </source>
</evidence>
<evidence type="ECO:0000256" key="1">
    <source>
        <dbReference type="SAM" id="MobiDB-lite"/>
    </source>
</evidence>
<dbReference type="AlphaFoldDB" id="A0AA90KCF7"/>
<feature type="compositionally biased region" description="Low complexity" evidence="1">
    <location>
        <begin position="17"/>
        <end position="32"/>
    </location>
</feature>
<proteinExistence type="predicted"/>
<keyword evidence="2" id="KW-0812">Transmembrane</keyword>
<evidence type="ECO:0000256" key="2">
    <source>
        <dbReference type="SAM" id="Phobius"/>
    </source>
</evidence>